<evidence type="ECO:0000313" key="4">
    <source>
        <dbReference type="EMBL" id="KAK8953792.1"/>
    </source>
</evidence>
<feature type="repeat" description="PPR" evidence="3">
    <location>
        <begin position="666"/>
        <end position="700"/>
    </location>
</feature>
<proteinExistence type="inferred from homology"/>
<dbReference type="FunFam" id="1.25.40.10:FF:000381">
    <property type="entry name" value="Pentatricopeptide repeat-containing protein"/>
    <property type="match status" value="1"/>
</dbReference>
<dbReference type="InterPro" id="IPR046960">
    <property type="entry name" value="PPR_At4g14850-like_plant"/>
</dbReference>
<dbReference type="InterPro" id="IPR002885">
    <property type="entry name" value="PPR_rpt"/>
</dbReference>
<dbReference type="PANTHER" id="PTHR47926:SF524">
    <property type="entry name" value="(WILD MALAYSIAN BANANA) HYPOTHETICAL PROTEIN"/>
    <property type="match status" value="1"/>
</dbReference>
<accession>A0AAP0BZ50</accession>
<evidence type="ECO:0000256" key="2">
    <source>
        <dbReference type="ARBA" id="ARBA00061659"/>
    </source>
</evidence>
<organism evidence="4 5">
    <name type="scientific">Platanthera zijinensis</name>
    <dbReference type="NCBI Taxonomy" id="2320716"/>
    <lineage>
        <taxon>Eukaryota</taxon>
        <taxon>Viridiplantae</taxon>
        <taxon>Streptophyta</taxon>
        <taxon>Embryophyta</taxon>
        <taxon>Tracheophyta</taxon>
        <taxon>Spermatophyta</taxon>
        <taxon>Magnoliopsida</taxon>
        <taxon>Liliopsida</taxon>
        <taxon>Asparagales</taxon>
        <taxon>Orchidaceae</taxon>
        <taxon>Orchidoideae</taxon>
        <taxon>Orchideae</taxon>
        <taxon>Orchidinae</taxon>
        <taxon>Platanthera</taxon>
    </lineage>
</organism>
<dbReference type="PANTHER" id="PTHR47926">
    <property type="entry name" value="PENTATRICOPEPTIDE REPEAT-CONTAINING PROTEIN"/>
    <property type="match status" value="1"/>
</dbReference>
<dbReference type="NCBIfam" id="TIGR00756">
    <property type="entry name" value="PPR"/>
    <property type="match status" value="5"/>
</dbReference>
<dbReference type="PROSITE" id="PS51375">
    <property type="entry name" value="PPR"/>
    <property type="match status" value="3"/>
</dbReference>
<evidence type="ECO:0000313" key="5">
    <source>
        <dbReference type="Proteomes" id="UP001418222"/>
    </source>
</evidence>
<dbReference type="FunFam" id="1.25.40.10:FF:000573">
    <property type="entry name" value="Pentatricopeptide repeat-containing protein mitochondrial"/>
    <property type="match status" value="1"/>
</dbReference>
<gene>
    <name evidence="4" type="primary">PCMP-E40</name>
    <name evidence="4" type="ORF">KSP39_PZI002309</name>
</gene>
<feature type="repeat" description="PPR" evidence="3">
    <location>
        <begin position="229"/>
        <end position="264"/>
    </location>
</feature>
<dbReference type="GO" id="GO:0009451">
    <property type="term" value="P:RNA modification"/>
    <property type="evidence" value="ECO:0007669"/>
    <property type="project" value="InterPro"/>
</dbReference>
<dbReference type="InterPro" id="IPR046848">
    <property type="entry name" value="E_motif"/>
</dbReference>
<dbReference type="Proteomes" id="UP001418222">
    <property type="component" value="Unassembled WGS sequence"/>
</dbReference>
<keyword evidence="5" id="KW-1185">Reference proteome</keyword>
<dbReference type="FunFam" id="1.25.40.10:FF:000205">
    <property type="entry name" value="Pentatricopeptide repeat-containing protein, mitochondrial"/>
    <property type="match status" value="1"/>
</dbReference>
<dbReference type="AlphaFoldDB" id="A0AAP0BZ50"/>
<dbReference type="Pfam" id="PF01535">
    <property type="entry name" value="PPR"/>
    <property type="match status" value="8"/>
</dbReference>
<dbReference type="Pfam" id="PF20431">
    <property type="entry name" value="E_motif"/>
    <property type="match status" value="1"/>
</dbReference>
<protein>
    <submittedName>
        <fullName evidence="4">Pentatricopeptide repeat-containing protein</fullName>
    </submittedName>
</protein>
<keyword evidence="1" id="KW-0677">Repeat</keyword>
<sequence>MLLRPSLHLALRSRNRALPCRRRSHVPALNLPYTFIETLFPSSSAWTRLASHPLLLIKANVLAGAGLNPVFATWALKLSVDTIIGRQIHSFAICSGVLSFVAVSNSLLNFYSKSGLFDSALKLFVEMPEKDTISWNTILCGFSSGHGALRFTQQMRRSGVPLDPVTFTTALSFSGDVEDIDFVRQLHALAFNSGFNCDIFVCNAFITAYSRRSNFYDARVVFDEMPVRDLVSWNALLSGLTQDGSFGAVAIELFVRMLGEGLRPDHISVSSAIAACSQNSDLCLGRQIHCCIAKVGLQVQFSVSNVLMSMYYKHTNVDCATKVFLDMKERDAISWTTMISMYSRSAVTLFNSMRMDGVQPNDVTFVALADSISPQHFILEGEMIHDICFKVGLSTKINVSNTLITMYAKLSNVEVSRKIFNEMEDKVIVTWNSLLSGYVQNGLCEEALGVFSSAIMHCEPNQYTFASVISAITVAQTVYLTFGRRCHCHILKLGLNLNEYVAGALIDMYGKRGSIRESLMAFEETVNRSLISWTAIVSAHAKHGSYEIVMKLFEEMLDSGVWPDHIIFLAVMTACCCRGLVSTGNQIFYMMIGRFKIQPWPEHYACMVDMLGKAGRLLEAEEFLRKIPCGPGVSALHSLLGACRLHGDMEMGKRAAEALMEKVPFESGAYVLMSNIYADAGEWENAARLRRQMRDRGVRKEVAYSWVDVGIADSMYMHKFSSGDKTHPLSEQIYRVAECLWLEMRLLDD</sequence>
<dbReference type="Gene3D" id="1.25.40.10">
    <property type="entry name" value="Tetratricopeptide repeat domain"/>
    <property type="match status" value="6"/>
</dbReference>
<evidence type="ECO:0000256" key="1">
    <source>
        <dbReference type="ARBA" id="ARBA00022737"/>
    </source>
</evidence>
<reference evidence="4 5" key="1">
    <citation type="journal article" date="2022" name="Nat. Plants">
        <title>Genomes of leafy and leafless Platanthera orchids illuminate the evolution of mycoheterotrophy.</title>
        <authorList>
            <person name="Li M.H."/>
            <person name="Liu K.W."/>
            <person name="Li Z."/>
            <person name="Lu H.C."/>
            <person name="Ye Q.L."/>
            <person name="Zhang D."/>
            <person name="Wang J.Y."/>
            <person name="Li Y.F."/>
            <person name="Zhong Z.M."/>
            <person name="Liu X."/>
            <person name="Yu X."/>
            <person name="Liu D.K."/>
            <person name="Tu X.D."/>
            <person name="Liu B."/>
            <person name="Hao Y."/>
            <person name="Liao X.Y."/>
            <person name="Jiang Y.T."/>
            <person name="Sun W.H."/>
            <person name="Chen J."/>
            <person name="Chen Y.Q."/>
            <person name="Ai Y."/>
            <person name="Zhai J.W."/>
            <person name="Wu S.S."/>
            <person name="Zhou Z."/>
            <person name="Hsiao Y.Y."/>
            <person name="Wu W.L."/>
            <person name="Chen Y.Y."/>
            <person name="Lin Y.F."/>
            <person name="Hsu J.L."/>
            <person name="Li C.Y."/>
            <person name="Wang Z.W."/>
            <person name="Zhao X."/>
            <person name="Zhong W.Y."/>
            <person name="Ma X.K."/>
            <person name="Ma L."/>
            <person name="Huang J."/>
            <person name="Chen G.Z."/>
            <person name="Huang M.Z."/>
            <person name="Huang L."/>
            <person name="Peng D.H."/>
            <person name="Luo Y.B."/>
            <person name="Zou S.Q."/>
            <person name="Chen S.P."/>
            <person name="Lan S."/>
            <person name="Tsai W.C."/>
            <person name="Van de Peer Y."/>
            <person name="Liu Z.J."/>
        </authorList>
    </citation>
    <scope>NUCLEOTIDE SEQUENCE [LARGE SCALE GENOMIC DNA]</scope>
    <source>
        <strain evidence="4">Lor287</strain>
    </source>
</reference>
<dbReference type="GO" id="GO:0003723">
    <property type="term" value="F:RNA binding"/>
    <property type="evidence" value="ECO:0007669"/>
    <property type="project" value="InterPro"/>
</dbReference>
<dbReference type="GO" id="GO:0005739">
    <property type="term" value="C:mitochondrion"/>
    <property type="evidence" value="ECO:0007669"/>
    <property type="project" value="UniProtKB-ARBA"/>
</dbReference>
<feature type="repeat" description="PPR" evidence="3">
    <location>
        <begin position="529"/>
        <end position="563"/>
    </location>
</feature>
<comment type="similarity">
    <text evidence="2">Belongs to the PPR family. PCMP-E subfamily.</text>
</comment>
<comment type="caution">
    <text evidence="4">The sequence shown here is derived from an EMBL/GenBank/DDBJ whole genome shotgun (WGS) entry which is preliminary data.</text>
</comment>
<name>A0AAP0BZ50_9ASPA</name>
<dbReference type="EMBL" id="JBBWWQ010000002">
    <property type="protein sequence ID" value="KAK8953792.1"/>
    <property type="molecule type" value="Genomic_DNA"/>
</dbReference>
<evidence type="ECO:0000256" key="3">
    <source>
        <dbReference type="PROSITE-ProRule" id="PRU00708"/>
    </source>
</evidence>
<dbReference type="InterPro" id="IPR011990">
    <property type="entry name" value="TPR-like_helical_dom_sf"/>
</dbReference>